<gene>
    <name evidence="2" type="ORF">RHGRI_004483</name>
</gene>
<dbReference type="EMBL" id="JACTNZ010000002">
    <property type="protein sequence ID" value="KAG5561452.1"/>
    <property type="molecule type" value="Genomic_DNA"/>
</dbReference>
<dbReference type="InterPro" id="IPR007658">
    <property type="entry name" value="DUF594"/>
</dbReference>
<evidence type="ECO:0000256" key="1">
    <source>
        <dbReference type="SAM" id="Phobius"/>
    </source>
</evidence>
<evidence type="ECO:0000313" key="3">
    <source>
        <dbReference type="Proteomes" id="UP000823749"/>
    </source>
</evidence>
<protein>
    <submittedName>
        <fullName evidence="2">Uncharacterized protein</fullName>
    </submittedName>
</protein>
<keyword evidence="3" id="KW-1185">Reference proteome</keyword>
<organism evidence="2 3">
    <name type="scientific">Rhododendron griersonianum</name>
    <dbReference type="NCBI Taxonomy" id="479676"/>
    <lineage>
        <taxon>Eukaryota</taxon>
        <taxon>Viridiplantae</taxon>
        <taxon>Streptophyta</taxon>
        <taxon>Embryophyta</taxon>
        <taxon>Tracheophyta</taxon>
        <taxon>Spermatophyta</taxon>
        <taxon>Magnoliopsida</taxon>
        <taxon>eudicotyledons</taxon>
        <taxon>Gunneridae</taxon>
        <taxon>Pentapetalae</taxon>
        <taxon>asterids</taxon>
        <taxon>Ericales</taxon>
        <taxon>Ericaceae</taxon>
        <taxon>Ericoideae</taxon>
        <taxon>Rhodoreae</taxon>
        <taxon>Rhododendron</taxon>
    </lineage>
</organism>
<comment type="caution">
    <text evidence="2">The sequence shown here is derived from an EMBL/GenBank/DDBJ whole genome shotgun (WGS) entry which is preliminary data.</text>
</comment>
<feature type="transmembrane region" description="Helical" evidence="1">
    <location>
        <begin position="117"/>
        <end position="143"/>
    </location>
</feature>
<dbReference type="AlphaFoldDB" id="A0AAV6L9L6"/>
<dbReference type="Proteomes" id="UP000823749">
    <property type="component" value="Chromosome 2"/>
</dbReference>
<reference evidence="2" key="1">
    <citation type="submission" date="2020-08" db="EMBL/GenBank/DDBJ databases">
        <title>Plant Genome Project.</title>
        <authorList>
            <person name="Zhang R.-G."/>
        </authorList>
    </citation>
    <scope>NUCLEOTIDE SEQUENCE</scope>
    <source>
        <strain evidence="2">WSP0</strain>
        <tissue evidence="2">Leaf</tissue>
    </source>
</reference>
<keyword evidence="1" id="KW-1133">Transmembrane helix</keyword>
<dbReference type="Pfam" id="PF04578">
    <property type="entry name" value="DUF594"/>
    <property type="match status" value="1"/>
</dbReference>
<accession>A0AAV6L9L6</accession>
<name>A0AAV6L9L6_9ERIC</name>
<keyword evidence="1" id="KW-0812">Transmembrane</keyword>
<proteinExistence type="predicted"/>
<sequence>MYHVPRGRSKSVLISGCKLANELMKLEDERKWVIMSKVWVELLSYAASHCSASGDLWFGVWFSGWLLSWRSPFVLNGEEFFAAFGVQLSSPTGPDSSSFFGLLDVWRLGASVHRRSSALVAAVGAGMWLFGSTIGGWVCGVGWGSVWSVSKGFKGRRRRDWGVAAVDLV</sequence>
<keyword evidence="1" id="KW-0472">Membrane</keyword>
<evidence type="ECO:0000313" key="2">
    <source>
        <dbReference type="EMBL" id="KAG5561452.1"/>
    </source>
</evidence>